<protein>
    <submittedName>
        <fullName evidence="2">Uncharacterized protein</fullName>
    </submittedName>
</protein>
<dbReference type="OrthoDB" id="6350321at2759"/>
<dbReference type="CDD" id="cd18186">
    <property type="entry name" value="BTB_POZ_ZBTB_KLHL-like"/>
    <property type="match status" value="1"/>
</dbReference>
<dbReference type="EMBL" id="CAIIXF020000010">
    <property type="protein sequence ID" value="CAH1797077.1"/>
    <property type="molecule type" value="Genomic_DNA"/>
</dbReference>
<dbReference type="SMART" id="SM00612">
    <property type="entry name" value="Kelch"/>
    <property type="match status" value="5"/>
</dbReference>
<gene>
    <name evidence="2" type="ORF">OFUS_LOCUS21416</name>
</gene>
<dbReference type="InterPro" id="IPR006652">
    <property type="entry name" value="Kelch_1"/>
</dbReference>
<dbReference type="Pfam" id="PF07707">
    <property type="entry name" value="BACK"/>
    <property type="match status" value="1"/>
</dbReference>
<dbReference type="Gene3D" id="2.120.10.80">
    <property type="entry name" value="Kelch-type beta propeller"/>
    <property type="match status" value="1"/>
</dbReference>
<proteinExistence type="predicted"/>
<dbReference type="InterPro" id="IPR056737">
    <property type="entry name" value="Beta-prop_ATRN-MKLN-like"/>
</dbReference>
<dbReference type="Gene3D" id="3.30.710.10">
    <property type="entry name" value="Potassium Channel Kv1.1, Chain A"/>
    <property type="match status" value="1"/>
</dbReference>
<organism evidence="2 3">
    <name type="scientific">Owenia fusiformis</name>
    <name type="common">Polychaete worm</name>
    <dbReference type="NCBI Taxonomy" id="6347"/>
    <lineage>
        <taxon>Eukaryota</taxon>
        <taxon>Metazoa</taxon>
        <taxon>Spiralia</taxon>
        <taxon>Lophotrochozoa</taxon>
        <taxon>Annelida</taxon>
        <taxon>Polychaeta</taxon>
        <taxon>Sedentaria</taxon>
        <taxon>Canalipalpata</taxon>
        <taxon>Sabellida</taxon>
        <taxon>Oweniida</taxon>
        <taxon>Oweniidae</taxon>
        <taxon>Owenia</taxon>
    </lineage>
</organism>
<dbReference type="PANTHER" id="PTHR45632">
    <property type="entry name" value="LD33804P"/>
    <property type="match status" value="1"/>
</dbReference>
<evidence type="ECO:0000256" key="1">
    <source>
        <dbReference type="SAM" id="MobiDB-lite"/>
    </source>
</evidence>
<dbReference type="SMART" id="SM00225">
    <property type="entry name" value="BTB"/>
    <property type="match status" value="1"/>
</dbReference>
<dbReference type="SUPFAM" id="SSF117281">
    <property type="entry name" value="Kelch motif"/>
    <property type="match status" value="1"/>
</dbReference>
<comment type="caution">
    <text evidence="2">The sequence shown here is derived from an EMBL/GenBank/DDBJ whole genome shotgun (WGS) entry which is preliminary data.</text>
</comment>
<dbReference type="Pfam" id="PF24981">
    <property type="entry name" value="Beta-prop_ATRN-LZTR1"/>
    <property type="match status" value="1"/>
</dbReference>
<dbReference type="Proteomes" id="UP000749559">
    <property type="component" value="Unassembled WGS sequence"/>
</dbReference>
<feature type="region of interest" description="Disordered" evidence="1">
    <location>
        <begin position="343"/>
        <end position="364"/>
    </location>
</feature>
<dbReference type="Pfam" id="PF00651">
    <property type="entry name" value="BTB"/>
    <property type="match status" value="1"/>
</dbReference>
<dbReference type="GO" id="GO:0005737">
    <property type="term" value="C:cytoplasm"/>
    <property type="evidence" value="ECO:0007669"/>
    <property type="project" value="UniProtKB-ARBA"/>
</dbReference>
<feature type="compositionally biased region" description="Basic and acidic residues" evidence="1">
    <location>
        <begin position="343"/>
        <end position="352"/>
    </location>
</feature>
<dbReference type="PROSITE" id="PS50097">
    <property type="entry name" value="BTB"/>
    <property type="match status" value="1"/>
</dbReference>
<dbReference type="SUPFAM" id="SSF54695">
    <property type="entry name" value="POZ domain"/>
    <property type="match status" value="1"/>
</dbReference>
<dbReference type="InterPro" id="IPR015915">
    <property type="entry name" value="Kelch-typ_b-propeller"/>
</dbReference>
<reference evidence="2" key="1">
    <citation type="submission" date="2022-03" db="EMBL/GenBank/DDBJ databases">
        <authorList>
            <person name="Martin C."/>
        </authorList>
    </citation>
    <scope>NUCLEOTIDE SEQUENCE</scope>
</reference>
<dbReference type="Gene3D" id="1.25.40.420">
    <property type="match status" value="1"/>
</dbReference>
<dbReference type="PIRSF" id="PIRSF037037">
    <property type="entry name" value="Kelch-like_protein_gigaxonin"/>
    <property type="match status" value="1"/>
</dbReference>
<dbReference type="InterPro" id="IPR011705">
    <property type="entry name" value="BACK"/>
</dbReference>
<evidence type="ECO:0000313" key="3">
    <source>
        <dbReference type="Proteomes" id="UP000749559"/>
    </source>
</evidence>
<dbReference type="InterPro" id="IPR017096">
    <property type="entry name" value="BTB-kelch_protein"/>
</dbReference>
<accession>A0A8J1TWE6</accession>
<dbReference type="InterPro" id="IPR011333">
    <property type="entry name" value="SKP1/BTB/POZ_sf"/>
</dbReference>
<evidence type="ECO:0000313" key="2">
    <source>
        <dbReference type="EMBL" id="CAH1797077.1"/>
    </source>
</evidence>
<dbReference type="PANTHER" id="PTHR45632:SF17">
    <property type="entry name" value="KELCH-LIKE PROTEIN 31"/>
    <property type="match status" value="1"/>
</dbReference>
<dbReference type="InterPro" id="IPR000210">
    <property type="entry name" value="BTB/POZ_dom"/>
</dbReference>
<keyword evidence="3" id="KW-1185">Reference proteome</keyword>
<name>A0A8J1TWE6_OWEFU</name>
<sequence length="692" mass="77751">MSAMDSGEWEDAESDMESVYRTNSIELKRRRGNTKEQNDLAKAFDIDIKYDPNMSMEEHHDKVIASFVSKLYQEKHLCDVVLKVGNHEFPAHKVVLAAHSPKLYKLFTKLHEGKNVELILNESTTDGVAATLCFIYTSKIVISLATVDDLLSASKQLGFQEIIQLCARFLLKDDTLTVFEQLDIAQRHHLDDVSNSLDQFINEHFLDIVSSAEHLKCSFSCLCEIASRDALHVISEIDVFYAILAWLDTNRKERMEFAADAMKCVRFILISPEDIATHVETTHVIKVPEINAMIYQALRYHALLNTGSSLASVVQVPGKRHWLPSSVENLQIRKKLLEKPKIKKRDTLRPKQEPSGYHDFPKPEEVKISPCPSPLPLPPLPDSVLLIGGVTSLKQELYPVHPWNTIMQYTLRDNFWEEGAKLPKSVHHHALARIDHFIYVIGGSAFDHKEPTALVNPIKDVQRYDVDTESWRKMSPLTHARMYVEAVVLDDTIYAIGGQDDDGGVLCNMERYNETADSWEVIPLPSCHIGIAVTVHRGQIFAAGGYCSDTRKALKVVGTYDVDKNSWSKKNDMIVGRCHARLVDVKGTMYVIGGATKWETRDAISSLGSISMYDDDADSWSRVAEMKLPRHDVMCAVVGSKIFIMGGISTQGNRCLTTVECFETETNSLRTDVEHLVKPNVGGAAVFVPSRS</sequence>
<dbReference type="AlphaFoldDB" id="A0A8J1TWE6"/>
<dbReference type="SMART" id="SM00875">
    <property type="entry name" value="BACK"/>
    <property type="match status" value="1"/>
</dbReference>